<evidence type="ECO:0000313" key="1">
    <source>
        <dbReference type="EMBL" id="KZD41986.1"/>
    </source>
</evidence>
<name>A0A164IWR6_BACCE</name>
<dbReference type="AlphaFoldDB" id="A0A164IWR6"/>
<comment type="caution">
    <text evidence="1">The sequence shown here is derived from an EMBL/GenBank/DDBJ whole genome shotgun (WGS) entry which is preliminary data.</text>
</comment>
<protein>
    <submittedName>
        <fullName evidence="1">Methyl-accepting chemotaxis protein</fullName>
    </submittedName>
</protein>
<dbReference type="EMBL" id="LJKA01000001">
    <property type="protein sequence ID" value="KZD41986.1"/>
    <property type="molecule type" value="Genomic_DNA"/>
</dbReference>
<organism evidence="1 2">
    <name type="scientific">Bacillus cereus</name>
    <dbReference type="NCBI Taxonomy" id="1396"/>
    <lineage>
        <taxon>Bacteria</taxon>
        <taxon>Bacillati</taxon>
        <taxon>Bacillota</taxon>
        <taxon>Bacilli</taxon>
        <taxon>Bacillales</taxon>
        <taxon>Bacillaceae</taxon>
        <taxon>Bacillus</taxon>
        <taxon>Bacillus cereus group</taxon>
    </lineage>
</organism>
<dbReference type="Proteomes" id="UP000076501">
    <property type="component" value="Unassembled WGS sequence"/>
</dbReference>
<reference evidence="1 2" key="1">
    <citation type="submission" date="2015-09" db="EMBL/GenBank/DDBJ databases">
        <title>Bacillus cereus food isolates.</title>
        <authorList>
            <person name="Boekhorst J."/>
        </authorList>
    </citation>
    <scope>NUCLEOTIDE SEQUENCE [LARGE SCALE GENOMIC DNA]</scope>
    <source>
        <strain evidence="1 2">B4082</strain>
    </source>
</reference>
<dbReference type="PATRIC" id="fig|1396.539.peg.2143"/>
<gene>
    <name evidence="1" type="ORF">B4082_0109</name>
</gene>
<sequence>MDQTFSSTMRDIDKIISQIQEVSALTEEISTGTEEVSASLSLVYHSKCYMIF</sequence>
<evidence type="ECO:0000313" key="2">
    <source>
        <dbReference type="Proteomes" id="UP000076501"/>
    </source>
</evidence>
<proteinExistence type="predicted"/>
<accession>A0A164IWR6</accession>